<reference evidence="1 2" key="1">
    <citation type="submission" date="2023-01" db="EMBL/GenBank/DDBJ databases">
        <title>Trichodesmium-associated heterotrophic epibiont bacteria.</title>
        <authorList>
            <person name="Cleveland C.S."/>
            <person name="Webb E.A."/>
        </authorList>
    </citation>
    <scope>NUCLEOTIDE SEQUENCE [LARGE SCALE GENOMIC DNA]</scope>
    <source>
        <strain evidence="1 2">USCH2</strain>
    </source>
</reference>
<protein>
    <submittedName>
        <fullName evidence="1">ATP-binding protein</fullName>
    </submittedName>
</protein>
<evidence type="ECO:0000313" key="1">
    <source>
        <dbReference type="EMBL" id="MEJ6497904.1"/>
    </source>
</evidence>
<organism evidence="1 2">
    <name type="scientific">Pseudoalteromonas lipolytica</name>
    <dbReference type="NCBI Taxonomy" id="570156"/>
    <lineage>
        <taxon>Bacteria</taxon>
        <taxon>Pseudomonadati</taxon>
        <taxon>Pseudomonadota</taxon>
        <taxon>Gammaproteobacteria</taxon>
        <taxon>Alteromonadales</taxon>
        <taxon>Pseudoalteromonadaceae</taxon>
        <taxon>Pseudoalteromonas</taxon>
    </lineage>
</organism>
<dbReference type="EMBL" id="JAQPZS010000021">
    <property type="protein sequence ID" value="MEJ6497904.1"/>
    <property type="molecule type" value="Genomic_DNA"/>
</dbReference>
<dbReference type="InterPro" id="IPR027417">
    <property type="entry name" value="P-loop_NTPase"/>
</dbReference>
<keyword evidence="1" id="KW-0067">ATP-binding</keyword>
<keyword evidence="2" id="KW-1185">Reference proteome</keyword>
<accession>A0ABU8SXZ5</accession>
<dbReference type="SUPFAM" id="SSF52540">
    <property type="entry name" value="P-loop containing nucleoside triphosphate hydrolases"/>
    <property type="match status" value="1"/>
</dbReference>
<dbReference type="PANTHER" id="PTHR42957">
    <property type="entry name" value="HELICASE MJ1565-RELATED"/>
    <property type="match status" value="1"/>
</dbReference>
<comment type="caution">
    <text evidence="1">The sequence shown here is derived from an EMBL/GenBank/DDBJ whole genome shotgun (WGS) entry which is preliminary data.</text>
</comment>
<gene>
    <name evidence="1" type="ORF">PQI24_17825</name>
</gene>
<dbReference type="InterPro" id="IPR008571">
    <property type="entry name" value="HerA-like"/>
</dbReference>
<dbReference type="GO" id="GO:0005524">
    <property type="term" value="F:ATP binding"/>
    <property type="evidence" value="ECO:0007669"/>
    <property type="project" value="UniProtKB-KW"/>
</dbReference>
<sequence length="1059" mass="116264">MNNNELSVQQDIAIKEFANDTAVIGKQTEEFLNLVYPAYIVDSYNLEQHFDSDSTLQLDGITYFRISSCSAETVDKAFEVINEKIEKLLTALHSIDVSIGYGLVSRDGVTNLVLGIYSCSDVESVKSITQGMLSGIEMDSYIPNFSCEKNSNMSFGILSGVPSLYLRDQKQTFSLSSIMRSLNGHDYTVMFLAKPVPMHRVTQDISSLITVRDKAFAVSKRNVSRSSSYSETNSHTTNVSDGKNSVAGQVTAGIGAAAGGIIGSIIPGAGTAAGALVGGGLGTIIGSVLGSGKTHSEGYSDSVSKAIANGESISGDIQNGFALELINYADRAIERLKSGQNNGIWQTAITYSADSDVSKNIIKACLCGELSKPDPDKLPLLAFEPSSSSQEVLRIPNFLGNDIKNPLCSYINSSELGLLCTMPTESVPDFEIRIEKTYPLSRSSLELNSIKVGNVADGRKAIKNMPFALSELDLNKHTFVCGITGSGKTTTVKKILLEAQKPFLVIESAKKEYRNLAIDSVVYTLGKPELNCPQINPFYIMPGVSPQTHIDYLKDLFNASFSFYGPMPYILEKCLHTIYENKGWDLTLGYHPMLVNNQSETDFFNIEYTNNRYSFVSHKYLFPTMQELKDEIARYVEDELKYDGEVAGNVKTAIKVRLENLCIGAKGFTFNTSEYLDFSGLLEKKVVFELEGLADDSDKAFSVGLLVIFINEYRQIAKEIGGNKDTELKHLLVIEEAHRLLKNVVTERSTETAGNPKGKAVEHFTNMIAEMRSYGQGVIVAEQIPSKLAPDVIKNSSTKIVQRIVSADDQQIIANTIGISAENALQLGSLEAGYAFCHKEGMSLPTTVKISNKVTDDDGAEQELDVFVSDEGLYNKNNERFYNINISTIRNALGSDDIAKRKILSLMNTLFIESADIGVSSCNDIRKQFNSILVQKGVSLVLCRDSMQIVADYMADVMLGMIVRGVYCANDLPADELIFELKDALSLPTVEKIYKIKERLSKLYNQDTAKFAKQNIVLLLKRSLKSTTDIRASANEYFSQVTPNTLNEIVVAVKGDCTV</sequence>
<dbReference type="Gene3D" id="3.40.50.300">
    <property type="entry name" value="P-loop containing nucleotide triphosphate hydrolases"/>
    <property type="match status" value="2"/>
</dbReference>
<name>A0ABU8SXZ5_9GAMM</name>
<keyword evidence="1" id="KW-0547">Nucleotide-binding</keyword>
<proteinExistence type="predicted"/>
<dbReference type="PANTHER" id="PTHR42957:SF1">
    <property type="entry name" value="HELICASE MJ1565-RELATED"/>
    <property type="match status" value="1"/>
</dbReference>
<dbReference type="RefSeq" id="WP_339981839.1">
    <property type="nucleotide sequence ID" value="NZ_JAQPZS010000021.1"/>
</dbReference>
<dbReference type="Proteomes" id="UP001377972">
    <property type="component" value="Unassembled WGS sequence"/>
</dbReference>
<evidence type="ECO:0000313" key="2">
    <source>
        <dbReference type="Proteomes" id="UP001377972"/>
    </source>
</evidence>